<keyword evidence="2" id="KW-1185">Reference proteome</keyword>
<dbReference type="InterPro" id="IPR023214">
    <property type="entry name" value="HAD_sf"/>
</dbReference>
<accession>A0ABP3CNF0</accession>
<keyword evidence="1" id="KW-0378">Hydrolase</keyword>
<dbReference type="SFLD" id="SFLDS00003">
    <property type="entry name" value="Haloacid_Dehalogenase"/>
    <property type="match status" value="1"/>
</dbReference>
<dbReference type="SFLD" id="SFLDG01140">
    <property type="entry name" value="C2.B:_Phosphomannomutase_and_P"/>
    <property type="match status" value="1"/>
</dbReference>
<dbReference type="Gene3D" id="3.30.1240.10">
    <property type="match status" value="1"/>
</dbReference>
<dbReference type="Gene3D" id="3.40.50.1000">
    <property type="entry name" value="HAD superfamily/HAD-like"/>
    <property type="match status" value="1"/>
</dbReference>
<dbReference type="EMBL" id="BAAACR010000008">
    <property type="protein sequence ID" value="GAA0210679.1"/>
    <property type="molecule type" value="Genomic_DNA"/>
</dbReference>
<protein>
    <submittedName>
        <fullName evidence="1">Cof-type HAD-IIB family hydrolase</fullName>
    </submittedName>
</protein>
<dbReference type="PANTHER" id="PTHR10000:SF53">
    <property type="entry name" value="5-AMINO-6-(5-PHOSPHO-D-RIBITYLAMINO)URACIL PHOSPHATASE YBJI-RELATED"/>
    <property type="match status" value="1"/>
</dbReference>
<dbReference type="InterPro" id="IPR006379">
    <property type="entry name" value="HAD-SF_hydro_IIB"/>
</dbReference>
<evidence type="ECO:0000313" key="1">
    <source>
        <dbReference type="EMBL" id="GAA0210679.1"/>
    </source>
</evidence>
<sequence length="267" mass="29293">MIRLIFSDMDGTLLDEHGNLPAGFGAVYARLKERGIRFAPASGRQYASLRQTFAPWWDEMIFLAENGTLVMEHDRELFSSPVDTSLALAVMRTGEGLAGVHSIYCGKKCGYLHAADNTESFRTELAKYVSDSAVVEDFAAVDDVPIKMAFCDPSGNAAQTIYPAMQQYADRMQVTLSSAEWVDVYGQGVSKGVAARRIQERLGIAPDECAAFGDYGNDLELMDAVTHSFAMENAIPAVKERARYRAPSNRAHGVLTVCERILAGEFD</sequence>
<dbReference type="InterPro" id="IPR000150">
    <property type="entry name" value="Cof"/>
</dbReference>
<dbReference type="NCBIfam" id="TIGR01484">
    <property type="entry name" value="HAD-SF-IIB"/>
    <property type="match status" value="1"/>
</dbReference>
<gene>
    <name evidence="1" type="ORF">GCM10008919_12520</name>
</gene>
<organism evidence="1 2">
    <name type="scientific">Selenomonas dianae</name>
    <dbReference type="NCBI Taxonomy" id="135079"/>
    <lineage>
        <taxon>Bacteria</taxon>
        <taxon>Bacillati</taxon>
        <taxon>Bacillota</taxon>
        <taxon>Negativicutes</taxon>
        <taxon>Selenomonadales</taxon>
        <taxon>Selenomonadaceae</taxon>
        <taxon>Selenomonas</taxon>
    </lineage>
</organism>
<proteinExistence type="predicted"/>
<dbReference type="GO" id="GO:0016787">
    <property type="term" value="F:hydrolase activity"/>
    <property type="evidence" value="ECO:0007669"/>
    <property type="project" value="UniProtKB-KW"/>
</dbReference>
<dbReference type="InterPro" id="IPR036412">
    <property type="entry name" value="HAD-like_sf"/>
</dbReference>
<evidence type="ECO:0000313" key="2">
    <source>
        <dbReference type="Proteomes" id="UP001500399"/>
    </source>
</evidence>
<dbReference type="Proteomes" id="UP001500399">
    <property type="component" value="Unassembled WGS sequence"/>
</dbReference>
<dbReference type="PANTHER" id="PTHR10000">
    <property type="entry name" value="PHOSPHOSERINE PHOSPHATASE"/>
    <property type="match status" value="1"/>
</dbReference>
<comment type="caution">
    <text evidence="1">The sequence shown here is derived from an EMBL/GenBank/DDBJ whole genome shotgun (WGS) entry which is preliminary data.</text>
</comment>
<dbReference type="SUPFAM" id="SSF56784">
    <property type="entry name" value="HAD-like"/>
    <property type="match status" value="1"/>
</dbReference>
<reference evidence="2" key="1">
    <citation type="journal article" date="2019" name="Int. J. Syst. Evol. Microbiol.">
        <title>The Global Catalogue of Microorganisms (GCM) 10K type strain sequencing project: providing services to taxonomists for standard genome sequencing and annotation.</title>
        <authorList>
            <consortium name="The Broad Institute Genomics Platform"/>
            <consortium name="The Broad Institute Genome Sequencing Center for Infectious Disease"/>
            <person name="Wu L."/>
            <person name="Ma J."/>
        </authorList>
    </citation>
    <scope>NUCLEOTIDE SEQUENCE [LARGE SCALE GENOMIC DNA]</scope>
    <source>
        <strain evidence="2">JCM 8542</strain>
    </source>
</reference>
<dbReference type="CDD" id="cd07518">
    <property type="entry name" value="HAD_YbiV-Like"/>
    <property type="match status" value="1"/>
</dbReference>
<dbReference type="RefSeq" id="WP_304986937.1">
    <property type="nucleotide sequence ID" value="NZ_BAAACR010000008.1"/>
</dbReference>
<dbReference type="Pfam" id="PF08282">
    <property type="entry name" value="Hydrolase_3"/>
    <property type="match status" value="1"/>
</dbReference>
<dbReference type="NCBIfam" id="TIGR00099">
    <property type="entry name" value="Cof-subfamily"/>
    <property type="match status" value="1"/>
</dbReference>
<name>A0ABP3CNF0_9FIRM</name>